<dbReference type="EMBL" id="KZ084102">
    <property type="protein sequence ID" value="OSD03021.1"/>
    <property type="molecule type" value="Genomic_DNA"/>
</dbReference>
<organism evidence="2 3">
    <name type="scientific">Trametes coccinea (strain BRFM310)</name>
    <name type="common">Pycnoporus coccineus</name>
    <dbReference type="NCBI Taxonomy" id="1353009"/>
    <lineage>
        <taxon>Eukaryota</taxon>
        <taxon>Fungi</taxon>
        <taxon>Dikarya</taxon>
        <taxon>Basidiomycota</taxon>
        <taxon>Agaricomycotina</taxon>
        <taxon>Agaricomycetes</taxon>
        <taxon>Polyporales</taxon>
        <taxon>Polyporaceae</taxon>
        <taxon>Trametes</taxon>
    </lineage>
</organism>
<name>A0A1Y2IS25_TRAC3</name>
<proteinExistence type="predicted"/>
<evidence type="ECO:0000313" key="2">
    <source>
        <dbReference type="EMBL" id="OSD03021.1"/>
    </source>
</evidence>
<dbReference type="Proteomes" id="UP000193067">
    <property type="component" value="Unassembled WGS sequence"/>
</dbReference>
<feature type="region of interest" description="Disordered" evidence="1">
    <location>
        <begin position="115"/>
        <end position="134"/>
    </location>
</feature>
<evidence type="ECO:0000256" key="1">
    <source>
        <dbReference type="SAM" id="MobiDB-lite"/>
    </source>
</evidence>
<sequence>MLIALPVTATVPRILRDPRADAPHLQSRFPSWQMDIICRRPRRFAFEATWICRRCRVTDIAPRPSPPTNLSHRASAPAAQTINVIPHRDRPFRPPPSRERGAACALRRHLPHPVRRARLPIPRKPEGAIANGGPKEWDTNLVLYSAAPDGKDAHHTAPLYLPCPLPHLPPSVLSPVSSNHFRASDGKRRAQARSRSQPTRQRTFPSCAPSQASVTDAPSFPSPPAAASVPLASHLPMPSHAIHHHRHRHHGS</sequence>
<feature type="compositionally biased region" description="Basic and acidic residues" evidence="1">
    <location>
        <begin position="86"/>
        <end position="101"/>
    </location>
</feature>
<protein>
    <submittedName>
        <fullName evidence="2">Uncharacterized protein</fullName>
    </submittedName>
</protein>
<feature type="region of interest" description="Disordered" evidence="1">
    <location>
        <begin position="174"/>
        <end position="231"/>
    </location>
</feature>
<gene>
    <name evidence="2" type="ORF">PYCCODRAFT_286283</name>
</gene>
<feature type="region of interest" description="Disordered" evidence="1">
    <location>
        <begin position="86"/>
        <end position="109"/>
    </location>
</feature>
<accession>A0A1Y2IS25</accession>
<dbReference type="AlphaFoldDB" id="A0A1Y2IS25"/>
<feature type="compositionally biased region" description="Polar residues" evidence="1">
    <location>
        <begin position="193"/>
        <end position="216"/>
    </location>
</feature>
<reference evidence="2 3" key="1">
    <citation type="journal article" date="2015" name="Biotechnol. Biofuels">
        <title>Enhanced degradation of softwood versus hardwood by the white-rot fungus Pycnoporus coccineus.</title>
        <authorList>
            <person name="Couturier M."/>
            <person name="Navarro D."/>
            <person name="Chevret D."/>
            <person name="Henrissat B."/>
            <person name="Piumi F."/>
            <person name="Ruiz-Duenas F.J."/>
            <person name="Martinez A.T."/>
            <person name="Grigoriev I.V."/>
            <person name="Riley R."/>
            <person name="Lipzen A."/>
            <person name="Berrin J.G."/>
            <person name="Master E.R."/>
            <person name="Rosso M.N."/>
        </authorList>
    </citation>
    <scope>NUCLEOTIDE SEQUENCE [LARGE SCALE GENOMIC DNA]</scope>
    <source>
        <strain evidence="2 3">BRFM310</strain>
    </source>
</reference>
<keyword evidence="3" id="KW-1185">Reference proteome</keyword>
<evidence type="ECO:0000313" key="3">
    <source>
        <dbReference type="Proteomes" id="UP000193067"/>
    </source>
</evidence>